<dbReference type="Pfam" id="PF02624">
    <property type="entry name" value="YcaO"/>
    <property type="match status" value="1"/>
</dbReference>
<dbReference type="NCBIfam" id="TIGR03882">
    <property type="entry name" value="cyclo_dehyd_2"/>
    <property type="match status" value="1"/>
</dbReference>
<gene>
    <name evidence="2" type="ORF">BN13_1280004</name>
</gene>
<dbReference type="EMBL" id="CAJC01000033">
    <property type="protein sequence ID" value="CCI51842.1"/>
    <property type="molecule type" value="Genomic_DNA"/>
</dbReference>
<dbReference type="Proteomes" id="UP000035720">
    <property type="component" value="Unassembled WGS sequence"/>
</dbReference>
<evidence type="ECO:0000313" key="2">
    <source>
        <dbReference type="EMBL" id="CCI51842.1"/>
    </source>
</evidence>
<dbReference type="PROSITE" id="PS51664">
    <property type="entry name" value="YCAO"/>
    <property type="match status" value="1"/>
</dbReference>
<name>A0A077MAN6_9MICO</name>
<protein>
    <recommendedName>
        <fullName evidence="1">YcaO domain-containing protein</fullName>
    </recommendedName>
</protein>
<feature type="domain" description="YcaO" evidence="1">
    <location>
        <begin position="438"/>
        <end position="726"/>
    </location>
</feature>
<keyword evidence="3" id="KW-1185">Reference proteome</keyword>
<dbReference type="InterPro" id="IPR003776">
    <property type="entry name" value="YcaO-like_dom"/>
</dbReference>
<proteinExistence type="predicted"/>
<dbReference type="RefSeq" id="WP_048548155.1">
    <property type="nucleotide sequence ID" value="NZ_HF571038.1"/>
</dbReference>
<dbReference type="Gene3D" id="3.40.50.720">
    <property type="entry name" value="NAD(P)-binding Rossmann-like Domain"/>
    <property type="match status" value="1"/>
</dbReference>
<accession>A0A077MAN6</accession>
<dbReference type="AlphaFoldDB" id="A0A077MAN6"/>
<evidence type="ECO:0000259" key="1">
    <source>
        <dbReference type="PROSITE" id="PS51664"/>
    </source>
</evidence>
<evidence type="ECO:0000313" key="3">
    <source>
        <dbReference type="Proteomes" id="UP000035720"/>
    </source>
</evidence>
<dbReference type="STRING" id="1193518.BN13_1280004"/>
<organism evidence="2 3">
    <name type="scientific">Nostocoides jenkinsii Ben 74</name>
    <dbReference type="NCBI Taxonomy" id="1193518"/>
    <lineage>
        <taxon>Bacteria</taxon>
        <taxon>Bacillati</taxon>
        <taxon>Actinomycetota</taxon>
        <taxon>Actinomycetes</taxon>
        <taxon>Micrococcales</taxon>
        <taxon>Intrasporangiaceae</taxon>
        <taxon>Nostocoides</taxon>
    </lineage>
</organism>
<comment type="caution">
    <text evidence="2">The sequence shown here is derived from an EMBL/GenBank/DDBJ whole genome shotgun (WGS) entry which is preliminary data.</text>
</comment>
<dbReference type="InterPro" id="IPR022291">
    <property type="entry name" value="Bacteriocin_synth_cyclodeHase"/>
</dbReference>
<dbReference type="OrthoDB" id="9804442at2"/>
<sequence length="726" mass="76155">MSTTQTEATLDTRPTVKQDVIFARTGSGVIFHNASTGFQLAGASAYDFARKVIPHLDGRTRVLEIRDALPQQHQQTFLTLVDSLTRYGFVRTEEPGDNEVCLSAAEEAHFEAQINYIAHYQGGARRRFHQVRTARVVVLGSDETARWVVLGLLRNGFANIGAEAELLDPDTSGGAIRDELSELASGGVPASVTSVDASSLNWSAIGACQAVVVCGDGSATRSSVLLKAGIPAGVSLLSATRVGERVIVGPLMSMSVPGCLTCALLRLGANDSPERLADCVELWTGISGATLPGIERRGSRPVAAMLGNLLAYEIFRQVSDLMPPESKGAVIVQHLGSADVSTEPLVAHPRCARCAQLLPPTEGELYGVIPEIEPRVEAASDESEEPNEQNRPNRFQAIFGPNVGLLAQFDDAADEQLPVRVGRVIVGIAPGDRRRVTGFDVHTTFAARTRAVCAATAAYALAMGIAPTADPEDPAIPIVGAGRFDISVLERPVPPRDWVRAVTFLGRSDIAIPAAAAFSTGPRNQDGLFHRSGAGVAAAPSLAQAVGSAVVSALALGALMHRISDQGTRLVDQVSVMADDQLAYLRSSAVNLGADLDLLDLGADIGVSVVLARAVGATGEPLWSLGSGLNWRQAATDALCQTIGQLQTGQGNDSGVPTLAAFHPWSLVPADTIAAPLAKATTFDQLRGDLRVAGRDLALVDIGGADLAQGGIRVVRALGFHGGDHR</sequence>
<reference evidence="2 3" key="1">
    <citation type="journal article" date="2013" name="ISME J.">
        <title>A metabolic model for members of the genus Tetrasphaera involved in enhanced biological phosphorus removal.</title>
        <authorList>
            <person name="Kristiansen R."/>
            <person name="Nguyen H.T.T."/>
            <person name="Saunders A.M."/>
            <person name="Nielsen J.L."/>
            <person name="Wimmer R."/>
            <person name="Le V.Q."/>
            <person name="McIlroy S.J."/>
            <person name="Petrovski S."/>
            <person name="Seviour R.J."/>
            <person name="Calteau A."/>
            <person name="Nielsen K.L."/>
            <person name="Nielsen P.H."/>
        </authorList>
    </citation>
    <scope>NUCLEOTIDE SEQUENCE [LARGE SCALE GENOMIC DNA]</scope>
    <source>
        <strain evidence="2 3">Ben 74</strain>
    </source>
</reference>